<dbReference type="Pfam" id="PF00005">
    <property type="entry name" value="ABC_tran"/>
    <property type="match status" value="1"/>
</dbReference>
<dbReference type="Gene3D" id="1.20.1560.10">
    <property type="entry name" value="ABC transporter type 1, transmembrane domain"/>
    <property type="match status" value="2"/>
</dbReference>
<dbReference type="InterPro" id="IPR011527">
    <property type="entry name" value="ABC1_TM_dom"/>
</dbReference>
<evidence type="ECO:0000259" key="13">
    <source>
        <dbReference type="PROSITE" id="PS50929"/>
    </source>
</evidence>
<organism evidence="14 15">
    <name type="scientific">Ancrocorticia populi</name>
    <dbReference type="NCBI Taxonomy" id="2175228"/>
    <lineage>
        <taxon>Bacteria</taxon>
        <taxon>Bacillati</taxon>
        <taxon>Actinomycetota</taxon>
        <taxon>Actinomycetes</taxon>
        <taxon>Actinomycetales</taxon>
        <taxon>Actinomycetaceae</taxon>
        <taxon>Ancrocorticia</taxon>
    </lineage>
</organism>
<evidence type="ECO:0000313" key="15">
    <source>
        <dbReference type="Proteomes" id="UP000245283"/>
    </source>
</evidence>
<dbReference type="GO" id="GO:0140359">
    <property type="term" value="F:ABC-type transporter activity"/>
    <property type="evidence" value="ECO:0007669"/>
    <property type="project" value="InterPro"/>
</dbReference>
<dbReference type="GO" id="GO:0005886">
    <property type="term" value="C:plasma membrane"/>
    <property type="evidence" value="ECO:0007669"/>
    <property type="project" value="UniProtKB-SubCell"/>
</dbReference>
<dbReference type="EMBL" id="QETB01000004">
    <property type="protein sequence ID" value="PWF26131.1"/>
    <property type="molecule type" value="Genomic_DNA"/>
</dbReference>
<dbReference type="GO" id="GO:0016887">
    <property type="term" value="F:ATP hydrolysis activity"/>
    <property type="evidence" value="ECO:0007669"/>
    <property type="project" value="InterPro"/>
</dbReference>
<feature type="domain" description="ABC transporter" evidence="12">
    <location>
        <begin position="377"/>
        <end position="611"/>
    </location>
</feature>
<protein>
    <recommendedName>
        <fullName evidence="10">Fatty acid ABC transporter ATP-binding/permease protein</fullName>
    </recommendedName>
</protein>
<dbReference type="Gene3D" id="3.40.50.300">
    <property type="entry name" value="P-loop containing nucleotide triphosphate hydrolases"/>
    <property type="match status" value="1"/>
</dbReference>
<name>A0A2V1KB04_9ACTO</name>
<reference evidence="15" key="1">
    <citation type="submission" date="2018-05" db="EMBL/GenBank/DDBJ databases">
        <authorList>
            <person name="Li Y."/>
        </authorList>
    </citation>
    <scope>NUCLEOTIDE SEQUENCE [LARGE SCALE GENOMIC DNA]</scope>
    <source>
        <strain evidence="15">sk1b4</strain>
    </source>
</reference>
<comment type="function">
    <text evidence="8">ABC transporter involved in fatty acid import. Transmembrane domains (TMD) form a pore in the membrane and the ATP-binding domain (NBD) is responsible for energy generation.</text>
</comment>
<keyword evidence="4" id="KW-0547">Nucleotide-binding</keyword>
<comment type="subcellular location">
    <subcellularLocation>
        <location evidence="1">Cell membrane</location>
        <topology evidence="1">Multi-pass membrane protein</topology>
    </subcellularLocation>
</comment>
<dbReference type="PANTHER" id="PTHR24221:SF654">
    <property type="entry name" value="ATP-BINDING CASSETTE SUB-FAMILY B MEMBER 6"/>
    <property type="match status" value="1"/>
</dbReference>
<keyword evidence="3 11" id="KW-0812">Transmembrane</keyword>
<dbReference type="Pfam" id="PF00664">
    <property type="entry name" value="ABC_membrane"/>
    <property type="match status" value="1"/>
</dbReference>
<dbReference type="InterPro" id="IPR039421">
    <property type="entry name" value="Type_1_exporter"/>
</dbReference>
<evidence type="ECO:0000256" key="10">
    <source>
        <dbReference type="ARBA" id="ARBA00071747"/>
    </source>
</evidence>
<evidence type="ECO:0000256" key="7">
    <source>
        <dbReference type="ARBA" id="ARBA00023136"/>
    </source>
</evidence>
<comment type="caution">
    <text evidence="14">The sequence shown here is derived from an EMBL/GenBank/DDBJ whole genome shotgun (WGS) entry which is preliminary data.</text>
</comment>
<evidence type="ECO:0000256" key="6">
    <source>
        <dbReference type="ARBA" id="ARBA00022989"/>
    </source>
</evidence>
<dbReference type="SUPFAM" id="SSF52540">
    <property type="entry name" value="P-loop containing nucleoside triphosphate hydrolases"/>
    <property type="match status" value="1"/>
</dbReference>
<feature type="transmembrane region" description="Helical" evidence="11">
    <location>
        <begin position="20"/>
        <end position="43"/>
    </location>
</feature>
<evidence type="ECO:0000259" key="12">
    <source>
        <dbReference type="PROSITE" id="PS50893"/>
    </source>
</evidence>
<dbReference type="PROSITE" id="PS50929">
    <property type="entry name" value="ABC_TM1F"/>
    <property type="match status" value="1"/>
</dbReference>
<dbReference type="AlphaFoldDB" id="A0A2V1KB04"/>
<evidence type="ECO:0000256" key="5">
    <source>
        <dbReference type="ARBA" id="ARBA00022840"/>
    </source>
</evidence>
<dbReference type="InterPro" id="IPR027417">
    <property type="entry name" value="P-loop_NTPase"/>
</dbReference>
<gene>
    <name evidence="14" type="ORF">DD236_08600</name>
</gene>
<keyword evidence="6 11" id="KW-1133">Transmembrane helix</keyword>
<dbReference type="Proteomes" id="UP000245283">
    <property type="component" value="Unassembled WGS sequence"/>
</dbReference>
<accession>A0A2V1KB04</accession>
<dbReference type="GO" id="GO:0034040">
    <property type="term" value="F:ATPase-coupled lipid transmembrane transporter activity"/>
    <property type="evidence" value="ECO:0007669"/>
    <property type="project" value="TreeGrafter"/>
</dbReference>
<evidence type="ECO:0000313" key="14">
    <source>
        <dbReference type="EMBL" id="PWF26131.1"/>
    </source>
</evidence>
<proteinExistence type="inferred from homology"/>
<evidence type="ECO:0000256" key="11">
    <source>
        <dbReference type="SAM" id="Phobius"/>
    </source>
</evidence>
<dbReference type="FunFam" id="3.40.50.300:FF:000287">
    <property type="entry name" value="Multidrug ABC transporter ATP-binding protein"/>
    <property type="match status" value="1"/>
</dbReference>
<feature type="transmembrane region" description="Helical" evidence="11">
    <location>
        <begin position="252"/>
        <end position="271"/>
    </location>
</feature>
<keyword evidence="5 14" id="KW-0067">ATP-binding</keyword>
<dbReference type="PROSITE" id="PS50893">
    <property type="entry name" value="ABC_TRANSPORTER_2"/>
    <property type="match status" value="1"/>
</dbReference>
<feature type="transmembrane region" description="Helical" evidence="11">
    <location>
        <begin position="168"/>
        <end position="185"/>
    </location>
</feature>
<evidence type="ECO:0000256" key="8">
    <source>
        <dbReference type="ARBA" id="ARBA00055053"/>
    </source>
</evidence>
<dbReference type="GO" id="GO:0005524">
    <property type="term" value="F:ATP binding"/>
    <property type="evidence" value="ECO:0007669"/>
    <property type="project" value="UniProtKB-KW"/>
</dbReference>
<feature type="transmembrane region" description="Helical" evidence="11">
    <location>
        <begin position="141"/>
        <end position="162"/>
    </location>
</feature>
<comment type="similarity">
    <text evidence="9">Belongs to the ABC transporter superfamily. Lipid exporter (TC 3.A.1.106) family.</text>
</comment>
<dbReference type="InterPro" id="IPR036640">
    <property type="entry name" value="ABC1_TM_sf"/>
</dbReference>
<keyword evidence="7 11" id="KW-0472">Membrane</keyword>
<keyword evidence="15" id="KW-1185">Reference proteome</keyword>
<dbReference type="InterPro" id="IPR003593">
    <property type="entry name" value="AAA+_ATPase"/>
</dbReference>
<dbReference type="RefSeq" id="WP_109093958.1">
    <property type="nucleotide sequence ID" value="NZ_QETB01000004.1"/>
</dbReference>
<dbReference type="CDD" id="cd07346">
    <property type="entry name" value="ABC_6TM_exporters"/>
    <property type="match status" value="1"/>
</dbReference>
<dbReference type="SMART" id="SM00382">
    <property type="entry name" value="AAA"/>
    <property type="match status" value="1"/>
</dbReference>
<evidence type="ECO:0000256" key="3">
    <source>
        <dbReference type="ARBA" id="ARBA00022692"/>
    </source>
</evidence>
<evidence type="ECO:0000256" key="9">
    <source>
        <dbReference type="ARBA" id="ARBA00061644"/>
    </source>
</evidence>
<evidence type="ECO:0000256" key="1">
    <source>
        <dbReference type="ARBA" id="ARBA00004651"/>
    </source>
</evidence>
<dbReference type="PANTHER" id="PTHR24221">
    <property type="entry name" value="ATP-BINDING CASSETTE SUB-FAMILY B"/>
    <property type="match status" value="1"/>
</dbReference>
<dbReference type="OrthoDB" id="9806127at2"/>
<evidence type="ECO:0000256" key="4">
    <source>
        <dbReference type="ARBA" id="ARBA00022741"/>
    </source>
</evidence>
<dbReference type="SUPFAM" id="SSF90123">
    <property type="entry name" value="ABC transporter transmembrane region"/>
    <property type="match status" value="1"/>
</dbReference>
<dbReference type="InterPro" id="IPR017871">
    <property type="entry name" value="ABC_transporter-like_CS"/>
</dbReference>
<dbReference type="PROSITE" id="PS00211">
    <property type="entry name" value="ABC_TRANSPORTER_1"/>
    <property type="match status" value="1"/>
</dbReference>
<dbReference type="InterPro" id="IPR003439">
    <property type="entry name" value="ABC_transporter-like_ATP-bd"/>
</dbReference>
<keyword evidence="2" id="KW-0813">Transport</keyword>
<evidence type="ECO:0000256" key="2">
    <source>
        <dbReference type="ARBA" id="ARBA00022448"/>
    </source>
</evidence>
<feature type="transmembrane region" description="Helical" evidence="11">
    <location>
        <begin position="63"/>
        <end position="87"/>
    </location>
</feature>
<sequence>MKQLGRIMAFTKKLTPYYVIILVTSIFVTAANIVVPFIIGQATDTAVAAANGNTPVGQAVTTALWLAAAFLAIDVLSTVTSSIGGYFGDVMSQKMRAILSVRYYEKLLTLPQGYFDSELTGTITSRLNRSIAEVINFAKSFANSFFTTLMTVVAVLIVSAIYSPWLALLLAIVFPVYLWLTALTSKRWQRLEGEKNEEIDLAGGRFTEVVGQIRVVKSFVQELRELKIFSHRYVKTVDVTRDQSRHWHWMDFIRRAFMSLIFFAIYAIIFVNTARGNFSVGDMVLLIQLIALARQPIQSMSYIVDTAQHAIAGSKDYFDVMALVPSRRPALADSMSSEGVPDELVDLISDDDESQPSHPTSPSSVEIREEAAGDVAVSFEHVTFGYDDDPDVLSDVSFTISRGERVAFVGESGGGKTTLTSLLMGLYAPRSGEIRVFGRDVSNMHVGDLREEIGVVFQDAALFSGTIRENISYARPQATEEEIVAAAKRANARKFIEGFHSGYDTLIGERGLKLSGGQKQRISVARAILKDAQILVLDEATSALDTRSERQVQAGLESLMEDRTSLIIAHRLSTIATVDRIITLKDGRIDEVGTPAELAQTDGIYATLLALQNEGTKKAKKSLKRYEIEH</sequence>
<feature type="domain" description="ABC transmembrane type-1" evidence="13">
    <location>
        <begin position="19"/>
        <end position="309"/>
    </location>
</feature>